<dbReference type="InterPro" id="IPR016167">
    <property type="entry name" value="FAD-bd_PCMH_sub1"/>
</dbReference>
<dbReference type="OMA" id="DPCNGWP"/>
<protein>
    <recommendedName>
        <fullName evidence="3">cytokinin dehydrogenase</fullName>
        <ecNumber evidence="3">1.5.99.12</ecNumber>
    </recommendedName>
</protein>
<dbReference type="InterPro" id="IPR050432">
    <property type="entry name" value="FAD-linked_Oxidoreductases_BP"/>
</dbReference>
<dbReference type="InterPro" id="IPR016164">
    <property type="entry name" value="FAD-linked_Oxase-like_C"/>
</dbReference>
<evidence type="ECO:0000313" key="8">
    <source>
        <dbReference type="EMBL" id="KMZ57279.1"/>
    </source>
</evidence>
<comment type="cofactor">
    <cofactor evidence="1">
        <name>FAD</name>
        <dbReference type="ChEBI" id="CHEBI:57692"/>
    </cofactor>
</comment>
<dbReference type="InterPro" id="IPR015345">
    <property type="entry name" value="Cytokinin_DH_FAD/cytokin-bd"/>
</dbReference>
<dbReference type="PROSITE" id="PS51387">
    <property type="entry name" value="FAD_PCMH"/>
    <property type="match status" value="1"/>
</dbReference>
<gene>
    <name evidence="8" type="ORF">ZOSMA_87G00210</name>
</gene>
<dbReference type="OrthoDB" id="415825at2759"/>
<dbReference type="Gene3D" id="3.40.462.10">
    <property type="entry name" value="FAD-linked oxidases, C-terminal domain"/>
    <property type="match status" value="1"/>
</dbReference>
<comment type="caution">
    <text evidence="8">The sequence shown here is derived from an EMBL/GenBank/DDBJ whole genome shotgun (WGS) entry which is preliminary data.</text>
</comment>
<comment type="similarity">
    <text evidence="2">Belongs to the oxygen-dependent FAD-linked oxidoreductase family.</text>
</comment>
<evidence type="ECO:0000256" key="6">
    <source>
        <dbReference type="ARBA" id="ARBA00023002"/>
    </source>
</evidence>
<dbReference type="GO" id="GO:0071949">
    <property type="term" value="F:FAD binding"/>
    <property type="evidence" value="ECO:0007669"/>
    <property type="project" value="InterPro"/>
</dbReference>
<dbReference type="STRING" id="29655.A0A0K9NKH6"/>
<dbReference type="EMBL" id="LFYR01002091">
    <property type="protein sequence ID" value="KMZ57279.1"/>
    <property type="molecule type" value="Genomic_DNA"/>
</dbReference>
<dbReference type="Pfam" id="PF09265">
    <property type="entry name" value="Cytokin-bind"/>
    <property type="match status" value="1"/>
</dbReference>
<evidence type="ECO:0000259" key="7">
    <source>
        <dbReference type="PROSITE" id="PS51387"/>
    </source>
</evidence>
<dbReference type="InterPro" id="IPR016170">
    <property type="entry name" value="Cytok_DH_C_sf"/>
</dbReference>
<organism evidence="8 9">
    <name type="scientific">Zostera marina</name>
    <name type="common">Eelgrass</name>
    <dbReference type="NCBI Taxonomy" id="29655"/>
    <lineage>
        <taxon>Eukaryota</taxon>
        <taxon>Viridiplantae</taxon>
        <taxon>Streptophyta</taxon>
        <taxon>Embryophyta</taxon>
        <taxon>Tracheophyta</taxon>
        <taxon>Spermatophyta</taxon>
        <taxon>Magnoliopsida</taxon>
        <taxon>Liliopsida</taxon>
        <taxon>Zosteraceae</taxon>
        <taxon>Zostera</taxon>
    </lineage>
</organism>
<evidence type="ECO:0000256" key="5">
    <source>
        <dbReference type="ARBA" id="ARBA00022827"/>
    </source>
</evidence>
<evidence type="ECO:0000256" key="1">
    <source>
        <dbReference type="ARBA" id="ARBA00001974"/>
    </source>
</evidence>
<dbReference type="PANTHER" id="PTHR13878:SF112">
    <property type="entry name" value="CYTOKININ DEHYDROGENASE 7"/>
    <property type="match status" value="1"/>
</dbReference>
<dbReference type="AlphaFoldDB" id="A0A0K9NKH6"/>
<dbReference type="GO" id="GO:0016491">
    <property type="term" value="F:oxidoreductase activity"/>
    <property type="evidence" value="ECO:0000318"/>
    <property type="project" value="GO_Central"/>
</dbReference>
<dbReference type="SUPFAM" id="SSF55103">
    <property type="entry name" value="FAD-linked oxidases, C-terminal domain"/>
    <property type="match status" value="1"/>
</dbReference>
<keyword evidence="9" id="KW-1185">Reference proteome</keyword>
<reference evidence="9" key="1">
    <citation type="journal article" date="2016" name="Nature">
        <title>The genome of the seagrass Zostera marina reveals angiosperm adaptation to the sea.</title>
        <authorList>
            <person name="Olsen J.L."/>
            <person name="Rouze P."/>
            <person name="Verhelst B."/>
            <person name="Lin Y.-C."/>
            <person name="Bayer T."/>
            <person name="Collen J."/>
            <person name="Dattolo E."/>
            <person name="De Paoli E."/>
            <person name="Dittami S."/>
            <person name="Maumus F."/>
            <person name="Michel G."/>
            <person name="Kersting A."/>
            <person name="Lauritano C."/>
            <person name="Lohaus R."/>
            <person name="Toepel M."/>
            <person name="Tonon T."/>
            <person name="Vanneste K."/>
            <person name="Amirebrahimi M."/>
            <person name="Brakel J."/>
            <person name="Bostroem C."/>
            <person name="Chovatia M."/>
            <person name="Grimwood J."/>
            <person name="Jenkins J.W."/>
            <person name="Jueterbock A."/>
            <person name="Mraz A."/>
            <person name="Stam W.T."/>
            <person name="Tice H."/>
            <person name="Bornberg-Bauer E."/>
            <person name="Green P.J."/>
            <person name="Pearson G.A."/>
            <person name="Procaccini G."/>
            <person name="Duarte C.M."/>
            <person name="Schmutz J."/>
            <person name="Reusch T.B.H."/>
            <person name="Van de Peer Y."/>
        </authorList>
    </citation>
    <scope>NUCLEOTIDE SEQUENCE [LARGE SCALE GENOMIC DNA]</scope>
    <source>
        <strain evidence="9">cv. Finnish</strain>
    </source>
</reference>
<dbReference type="InterPro" id="IPR006094">
    <property type="entry name" value="Oxid_FAD_bind_N"/>
</dbReference>
<dbReference type="InterPro" id="IPR036318">
    <property type="entry name" value="FAD-bd_PCMH-like_sf"/>
</dbReference>
<feature type="domain" description="FAD-binding PCMH-type" evidence="7">
    <location>
        <begin position="53"/>
        <end position="234"/>
    </location>
</feature>
<dbReference type="Proteomes" id="UP000036987">
    <property type="component" value="Unassembled WGS sequence"/>
</dbReference>
<dbReference type="SUPFAM" id="SSF56176">
    <property type="entry name" value="FAD-binding/transporter-associated domain-like"/>
    <property type="match status" value="1"/>
</dbReference>
<dbReference type="GO" id="GO:0019139">
    <property type="term" value="F:cytokinin dehydrogenase activity"/>
    <property type="evidence" value="ECO:0007669"/>
    <property type="project" value="UniProtKB-EC"/>
</dbReference>
<evidence type="ECO:0000256" key="4">
    <source>
        <dbReference type="ARBA" id="ARBA00022630"/>
    </source>
</evidence>
<dbReference type="InterPro" id="IPR016169">
    <property type="entry name" value="FAD-bd_PCMH_sub2"/>
</dbReference>
<name>A0A0K9NKH6_ZOSMR</name>
<dbReference type="GO" id="GO:0009690">
    <property type="term" value="P:cytokinin metabolic process"/>
    <property type="evidence" value="ECO:0007669"/>
    <property type="project" value="InterPro"/>
</dbReference>
<dbReference type="Gene3D" id="3.30.43.10">
    <property type="entry name" value="Uridine Diphospho-n-acetylenolpyruvylglucosamine Reductase, domain 2"/>
    <property type="match status" value="1"/>
</dbReference>
<dbReference type="Gene3D" id="3.30.465.10">
    <property type="match status" value="1"/>
</dbReference>
<evidence type="ECO:0000313" key="9">
    <source>
        <dbReference type="Proteomes" id="UP000036987"/>
    </source>
</evidence>
<keyword evidence="5" id="KW-0274">FAD</keyword>
<dbReference type="InterPro" id="IPR016166">
    <property type="entry name" value="FAD-bd_PCMH"/>
</dbReference>
<proteinExistence type="inferred from homology"/>
<accession>A0A0K9NKH6</accession>
<keyword evidence="4" id="KW-0285">Flavoprotein</keyword>
<dbReference type="PANTHER" id="PTHR13878">
    <property type="entry name" value="GULONOLACTONE OXIDASE"/>
    <property type="match status" value="1"/>
</dbReference>
<sequence>MLAAVSETDESKTTKVDDVADDLISQLHDLNLDRHCIVDATSPRYYRDFGGMCLSHPAVVVRPTSSVEVSKVIQLCGSSSYLTVSPRGNGHSVSGQAMPVDSTSGIVLDMSGLASIEIDLGNENLFGPSAWVGGGALWEDVLMRGIENCMMAPRSWVDYLRLTVGGTLSNGGVSGQAFKFGPQTANVKELEVVTGKGDIISCSDKKDVDLFYGVLGGLGQFGVITRARISLYPAPEMVRWVRLVYTEFQVYAADAELLVSLDDSFDYVEGFVFVNSDDPINGWDSVPFSRGENSFDHGKIPPGAGPVLYCLELTVHYSCSQNAAEKRWVDKRVAKMVRGLRFVPGLEFTTDVGYVDFLTRVNQAEQVWRANGSWDAPHPWLNLFVSSADIADFDRSVFREILRDGNGGVMLVYPLLKSRWDPRASMALPESEVFYLVALLGMRSPFPDGVPMEQLMTQNEEIINHCVSSKYDFKLYLPHYADEEHWQTHFGNDWSRFVEMKSLYDPITVLTPGQRIFERKK</sequence>
<dbReference type="EC" id="1.5.99.12" evidence="3"/>
<evidence type="ECO:0000256" key="2">
    <source>
        <dbReference type="ARBA" id="ARBA00005466"/>
    </source>
</evidence>
<evidence type="ECO:0000256" key="3">
    <source>
        <dbReference type="ARBA" id="ARBA00011928"/>
    </source>
</evidence>
<keyword evidence="6" id="KW-0560">Oxidoreductase</keyword>
<dbReference type="Pfam" id="PF01565">
    <property type="entry name" value="FAD_binding_4"/>
    <property type="match status" value="1"/>
</dbReference>